<evidence type="ECO:0000256" key="11">
    <source>
        <dbReference type="SAM" id="Phobius"/>
    </source>
</evidence>
<dbReference type="CDD" id="cd12915">
    <property type="entry name" value="PDC2_DGC_like"/>
    <property type="match status" value="1"/>
</dbReference>
<dbReference type="EC" id="2.7.13.3" evidence="2"/>
<dbReference type="SUPFAM" id="SSF52172">
    <property type="entry name" value="CheY-like"/>
    <property type="match status" value="1"/>
</dbReference>
<dbReference type="InterPro" id="IPR011006">
    <property type="entry name" value="CheY-like_superfamily"/>
</dbReference>
<accession>A0ABT1L862</accession>
<dbReference type="PRINTS" id="PR00344">
    <property type="entry name" value="BCTRLSENSOR"/>
</dbReference>
<dbReference type="GO" id="GO:0005524">
    <property type="term" value="F:ATP binding"/>
    <property type="evidence" value="ECO:0007669"/>
    <property type="project" value="UniProtKB-KW"/>
</dbReference>
<dbReference type="InterPro" id="IPR001789">
    <property type="entry name" value="Sig_transdc_resp-reg_receiver"/>
</dbReference>
<dbReference type="Gene3D" id="3.30.565.10">
    <property type="entry name" value="Histidine kinase-like ATPase, C-terminal domain"/>
    <property type="match status" value="1"/>
</dbReference>
<dbReference type="RefSeq" id="WP_254738001.1">
    <property type="nucleotide sequence ID" value="NZ_JANCLU010000001.1"/>
</dbReference>
<dbReference type="InterPro" id="IPR003594">
    <property type="entry name" value="HATPase_dom"/>
</dbReference>
<dbReference type="InterPro" id="IPR003661">
    <property type="entry name" value="HisK_dim/P_dom"/>
</dbReference>
<evidence type="ECO:0000313" key="14">
    <source>
        <dbReference type="EMBL" id="MCP8937256.1"/>
    </source>
</evidence>
<protein>
    <recommendedName>
        <fullName evidence="2">histidine kinase</fullName>
        <ecNumber evidence="2">2.7.13.3</ecNumber>
    </recommendedName>
</protein>
<dbReference type="SUPFAM" id="SSF47384">
    <property type="entry name" value="Homodimeric domain of signal transducing histidine kinase"/>
    <property type="match status" value="1"/>
</dbReference>
<dbReference type="Gene3D" id="3.30.450.20">
    <property type="entry name" value="PAS domain"/>
    <property type="match status" value="2"/>
</dbReference>
<keyword evidence="4" id="KW-0808">Transferase</keyword>
<dbReference type="EMBL" id="JANCLU010000001">
    <property type="protein sequence ID" value="MCP8937256.1"/>
    <property type="molecule type" value="Genomic_DNA"/>
</dbReference>
<dbReference type="SMART" id="SM00388">
    <property type="entry name" value="HisKA"/>
    <property type="match status" value="1"/>
</dbReference>
<dbReference type="PROSITE" id="PS50109">
    <property type="entry name" value="HIS_KIN"/>
    <property type="match status" value="1"/>
</dbReference>
<dbReference type="PANTHER" id="PTHR43065">
    <property type="entry name" value="SENSOR HISTIDINE KINASE"/>
    <property type="match status" value="1"/>
</dbReference>
<dbReference type="InterPro" id="IPR036890">
    <property type="entry name" value="HATPase_C_sf"/>
</dbReference>
<keyword evidence="7 14" id="KW-0067">ATP-binding</keyword>
<organism evidence="14 15">
    <name type="scientific">Alsobacter ponti</name>
    <dbReference type="NCBI Taxonomy" id="2962936"/>
    <lineage>
        <taxon>Bacteria</taxon>
        <taxon>Pseudomonadati</taxon>
        <taxon>Pseudomonadota</taxon>
        <taxon>Alphaproteobacteria</taxon>
        <taxon>Hyphomicrobiales</taxon>
        <taxon>Alsobacteraceae</taxon>
        <taxon>Alsobacter</taxon>
    </lineage>
</organism>
<dbReference type="Pfam" id="PF22588">
    <property type="entry name" value="dCache_1_like"/>
    <property type="match status" value="1"/>
</dbReference>
<evidence type="ECO:0000256" key="7">
    <source>
        <dbReference type="ARBA" id="ARBA00022840"/>
    </source>
</evidence>
<evidence type="ECO:0000256" key="4">
    <source>
        <dbReference type="ARBA" id="ARBA00022679"/>
    </source>
</evidence>
<dbReference type="InterPro" id="IPR036097">
    <property type="entry name" value="HisK_dim/P_sf"/>
</dbReference>
<evidence type="ECO:0000256" key="10">
    <source>
        <dbReference type="SAM" id="MobiDB-lite"/>
    </source>
</evidence>
<comment type="caution">
    <text evidence="14">The sequence shown here is derived from an EMBL/GenBank/DDBJ whole genome shotgun (WGS) entry which is preliminary data.</text>
</comment>
<keyword evidence="8" id="KW-0902">Two-component regulatory system</keyword>
<dbReference type="Proteomes" id="UP001205890">
    <property type="component" value="Unassembled WGS sequence"/>
</dbReference>
<evidence type="ECO:0000256" key="9">
    <source>
        <dbReference type="PROSITE-ProRule" id="PRU00169"/>
    </source>
</evidence>
<keyword evidence="5" id="KW-0547">Nucleotide-binding</keyword>
<keyword evidence="6" id="KW-0418">Kinase</keyword>
<evidence type="ECO:0000259" key="13">
    <source>
        <dbReference type="PROSITE" id="PS50110"/>
    </source>
</evidence>
<dbReference type="Gene3D" id="1.10.287.130">
    <property type="match status" value="1"/>
</dbReference>
<feature type="modified residue" description="4-aspartylphosphate" evidence="9">
    <location>
        <position position="644"/>
    </location>
</feature>
<keyword evidence="11" id="KW-0472">Membrane</keyword>
<dbReference type="SMART" id="SM00387">
    <property type="entry name" value="HATPase_c"/>
    <property type="match status" value="1"/>
</dbReference>
<evidence type="ECO:0000256" key="2">
    <source>
        <dbReference type="ARBA" id="ARBA00012438"/>
    </source>
</evidence>
<feature type="region of interest" description="Disordered" evidence="10">
    <location>
        <begin position="570"/>
        <end position="592"/>
    </location>
</feature>
<dbReference type="SMART" id="SM00448">
    <property type="entry name" value="REC"/>
    <property type="match status" value="1"/>
</dbReference>
<proteinExistence type="predicted"/>
<keyword evidence="15" id="KW-1185">Reference proteome</keyword>
<evidence type="ECO:0000256" key="6">
    <source>
        <dbReference type="ARBA" id="ARBA00022777"/>
    </source>
</evidence>
<evidence type="ECO:0000256" key="5">
    <source>
        <dbReference type="ARBA" id="ARBA00022741"/>
    </source>
</evidence>
<keyword evidence="3 9" id="KW-0597">Phosphoprotein</keyword>
<sequence length="709" mass="76547">MIQLRLLVIASLLAPALVFGALGWMTWLREQTEARRSITQTLDLVQEHTLKTFETVSLVAEGVDQLVSAMSDADIRRSEADLHLRLRRIADTLAQVEDIWIFDAEGVPLVSASLYPAPKSLSAADRDYFQVQQGADAKVYVSRILSARAGDQRFFQFSVKRSDATGAFRGVTAVSVEPDYLRDFQRRVVVGSGLSVALVREDGDVLARFPTETRDLVDRPQTLPGFVELRKSAPEQGLVKTSSMFQGGQRLLGYRRLPSFPVYITAAIGTDAIARSWLDAMGGYLLIGVPSTLGLFLLSVLALRTFKRENAALAALQSEAERREAAEAALRQVQKIEAVGRLTGGIAHDFNNLLTVVLGNLDMLLHRLDPADARARRAATLAKEGAIRAALLTQRLLAFSRQQPLSPQRVDANALVAGMSDLTRRTLGEKIKVRCVLPRDPLPVNIDANQLESAILNLAVNARDAMTDGGTLTIETAGERVAQPSRDPESPPPGDYVVIRVRDTGSGIPSDVLPKVFEPFFTTKPHGQGTGLGLSQVYGFIKQSGGYVIVESAEGRGTTVSLYLPPAGEAQETAQTDQPPAGASASETPGRDRVALVVEDDPNVRRFSVEALRQLGFEVIEAADAVGAMTALASRPDVDLLFSDVGLPGSDGRALARSALARNPRLHVLLTSGHANQIGRASQDDSFELLPKPFSVEQLAERIGAAFAA</sequence>
<keyword evidence="11" id="KW-1133">Transmembrane helix</keyword>
<comment type="catalytic activity">
    <reaction evidence="1">
        <text>ATP + protein L-histidine = ADP + protein N-phospho-L-histidine.</text>
        <dbReference type="EC" id="2.7.13.3"/>
    </reaction>
</comment>
<evidence type="ECO:0000256" key="1">
    <source>
        <dbReference type="ARBA" id="ARBA00000085"/>
    </source>
</evidence>
<dbReference type="InterPro" id="IPR005467">
    <property type="entry name" value="His_kinase_dom"/>
</dbReference>
<feature type="domain" description="Histidine kinase" evidence="12">
    <location>
        <begin position="345"/>
        <end position="568"/>
    </location>
</feature>
<dbReference type="PANTHER" id="PTHR43065:SF46">
    <property type="entry name" value="C4-DICARBOXYLATE TRANSPORT SENSOR PROTEIN DCTB"/>
    <property type="match status" value="1"/>
</dbReference>
<feature type="transmembrane region" description="Helical" evidence="11">
    <location>
        <begin position="6"/>
        <end position="28"/>
    </location>
</feature>
<dbReference type="Gene3D" id="3.40.50.2300">
    <property type="match status" value="1"/>
</dbReference>
<dbReference type="InterPro" id="IPR054327">
    <property type="entry name" value="His-kinase-like_sensor"/>
</dbReference>
<feature type="domain" description="Response regulatory" evidence="13">
    <location>
        <begin position="594"/>
        <end position="707"/>
    </location>
</feature>
<dbReference type="Pfam" id="PF00072">
    <property type="entry name" value="Response_reg"/>
    <property type="match status" value="1"/>
</dbReference>
<dbReference type="Pfam" id="PF00512">
    <property type="entry name" value="HisKA"/>
    <property type="match status" value="1"/>
</dbReference>
<dbReference type="PROSITE" id="PS50110">
    <property type="entry name" value="RESPONSE_REGULATORY"/>
    <property type="match status" value="1"/>
</dbReference>
<evidence type="ECO:0000259" key="12">
    <source>
        <dbReference type="PROSITE" id="PS50109"/>
    </source>
</evidence>
<reference evidence="14 15" key="1">
    <citation type="submission" date="2022-07" db="EMBL/GenBank/DDBJ databases">
        <authorList>
            <person name="Li W.-J."/>
            <person name="Deng Q.-Q."/>
        </authorList>
    </citation>
    <scope>NUCLEOTIDE SEQUENCE [LARGE SCALE GENOMIC DNA]</scope>
    <source>
        <strain evidence="14 15">SYSU M60028</strain>
    </source>
</reference>
<dbReference type="CDD" id="cd12914">
    <property type="entry name" value="PDC1_DGC_like"/>
    <property type="match status" value="1"/>
</dbReference>
<keyword evidence="11" id="KW-0812">Transmembrane</keyword>
<dbReference type="Pfam" id="PF02518">
    <property type="entry name" value="HATPase_c"/>
    <property type="match status" value="1"/>
</dbReference>
<name>A0ABT1L862_9HYPH</name>
<gene>
    <name evidence="14" type="ORF">NK718_01905</name>
</gene>
<dbReference type="SUPFAM" id="SSF55874">
    <property type="entry name" value="ATPase domain of HSP90 chaperone/DNA topoisomerase II/histidine kinase"/>
    <property type="match status" value="1"/>
</dbReference>
<dbReference type="CDD" id="cd00082">
    <property type="entry name" value="HisKA"/>
    <property type="match status" value="1"/>
</dbReference>
<feature type="transmembrane region" description="Helical" evidence="11">
    <location>
        <begin position="284"/>
        <end position="303"/>
    </location>
</feature>
<evidence type="ECO:0000256" key="8">
    <source>
        <dbReference type="ARBA" id="ARBA00023012"/>
    </source>
</evidence>
<evidence type="ECO:0000313" key="15">
    <source>
        <dbReference type="Proteomes" id="UP001205890"/>
    </source>
</evidence>
<dbReference type="InterPro" id="IPR004358">
    <property type="entry name" value="Sig_transdc_His_kin-like_C"/>
</dbReference>
<evidence type="ECO:0000256" key="3">
    <source>
        <dbReference type="ARBA" id="ARBA00022553"/>
    </source>
</evidence>